<gene>
    <name evidence="1" type="ORF">METZ01_LOCUS215471</name>
</gene>
<feature type="non-terminal residue" evidence="1">
    <location>
        <position position="1"/>
    </location>
</feature>
<dbReference type="InterPro" id="IPR011990">
    <property type="entry name" value="TPR-like_helical_dom_sf"/>
</dbReference>
<dbReference type="InterPro" id="IPR019734">
    <property type="entry name" value="TPR_rpt"/>
</dbReference>
<evidence type="ECO:0000313" key="1">
    <source>
        <dbReference type="EMBL" id="SVB62617.1"/>
    </source>
</evidence>
<dbReference type="EMBL" id="UINC01050075">
    <property type="protein sequence ID" value="SVB62617.1"/>
    <property type="molecule type" value="Genomic_DNA"/>
</dbReference>
<sequence length="242" mass="28111">MKFKTSLLTDGTFCVLFIFLIALPVIADEVNEERIPLLNPFSEAEYLYHSGDIDKAQLFYQDYLGGKPSRDRGNMALYRLGAIHEQNRSFATALRYYKMLLRRSPNLLLTHETKLGQAKCLFELEQYDEAEKLFKEIAYSHPDANKKWEARINLGRLGQKRLDYKNAIEKLKTIYSKSEAKDARNQAKDLIDRIISKSLTKVELIGLSKKYSSGYPADQILLRLISIYREERDTERFQKAIL</sequence>
<dbReference type="SUPFAM" id="SSF48452">
    <property type="entry name" value="TPR-like"/>
    <property type="match status" value="1"/>
</dbReference>
<dbReference type="PROSITE" id="PS50005">
    <property type="entry name" value="TPR"/>
    <property type="match status" value="1"/>
</dbReference>
<feature type="non-terminal residue" evidence="1">
    <location>
        <position position="242"/>
    </location>
</feature>
<accession>A0A382FKH1</accession>
<organism evidence="1">
    <name type="scientific">marine metagenome</name>
    <dbReference type="NCBI Taxonomy" id="408172"/>
    <lineage>
        <taxon>unclassified sequences</taxon>
        <taxon>metagenomes</taxon>
        <taxon>ecological metagenomes</taxon>
    </lineage>
</organism>
<reference evidence="1" key="1">
    <citation type="submission" date="2018-05" db="EMBL/GenBank/DDBJ databases">
        <authorList>
            <person name="Lanie J.A."/>
            <person name="Ng W.-L."/>
            <person name="Kazmierczak K.M."/>
            <person name="Andrzejewski T.M."/>
            <person name="Davidsen T.M."/>
            <person name="Wayne K.J."/>
            <person name="Tettelin H."/>
            <person name="Glass J.I."/>
            <person name="Rusch D."/>
            <person name="Podicherti R."/>
            <person name="Tsui H.-C.T."/>
            <person name="Winkler M.E."/>
        </authorList>
    </citation>
    <scope>NUCLEOTIDE SEQUENCE</scope>
</reference>
<dbReference type="SMART" id="SM00028">
    <property type="entry name" value="TPR"/>
    <property type="match status" value="2"/>
</dbReference>
<dbReference type="Pfam" id="PF13174">
    <property type="entry name" value="TPR_6"/>
    <property type="match status" value="2"/>
</dbReference>
<name>A0A382FKH1_9ZZZZ</name>
<protein>
    <submittedName>
        <fullName evidence="1">Uncharacterized protein</fullName>
    </submittedName>
</protein>
<dbReference type="Gene3D" id="1.25.40.10">
    <property type="entry name" value="Tetratricopeptide repeat domain"/>
    <property type="match status" value="1"/>
</dbReference>
<dbReference type="AlphaFoldDB" id="A0A382FKH1"/>
<proteinExistence type="predicted"/>